<feature type="non-terminal residue" evidence="7">
    <location>
        <position position="252"/>
    </location>
</feature>
<feature type="signal peptide" evidence="5">
    <location>
        <begin position="1"/>
        <end position="20"/>
    </location>
</feature>
<evidence type="ECO:0000256" key="5">
    <source>
        <dbReference type="RuleBase" id="RU361235"/>
    </source>
</evidence>
<dbReference type="PROSITE" id="PS00941">
    <property type="entry name" value="CARBOXYLESTERASE_B_2"/>
    <property type="match status" value="1"/>
</dbReference>
<accession>A0A1B6HPF4</accession>
<comment type="similarity">
    <text evidence="1 5">Belongs to the type-B carboxylesterase/lipase family.</text>
</comment>
<evidence type="ECO:0000313" key="7">
    <source>
        <dbReference type="EMBL" id="JAS76564.1"/>
    </source>
</evidence>
<reference evidence="7" key="1">
    <citation type="submission" date="2015-11" db="EMBL/GenBank/DDBJ databases">
        <title>De novo transcriptome assembly of four potential Pierce s Disease insect vectors from Arizona vineyards.</title>
        <authorList>
            <person name="Tassone E.E."/>
        </authorList>
    </citation>
    <scope>NUCLEOTIDE SEQUENCE</scope>
</reference>
<dbReference type="InterPro" id="IPR002018">
    <property type="entry name" value="CarbesteraseB"/>
</dbReference>
<proteinExistence type="inferred from homology"/>
<keyword evidence="2" id="KW-0719">Serine esterase</keyword>
<evidence type="ECO:0000256" key="1">
    <source>
        <dbReference type="ARBA" id="ARBA00005964"/>
    </source>
</evidence>
<dbReference type="InterPro" id="IPR029058">
    <property type="entry name" value="AB_hydrolase_fold"/>
</dbReference>
<name>A0A1B6HPF4_9HEMI</name>
<dbReference type="GO" id="GO:0052689">
    <property type="term" value="F:carboxylic ester hydrolase activity"/>
    <property type="evidence" value="ECO:0007669"/>
    <property type="project" value="UniProtKB-KW"/>
</dbReference>
<keyword evidence="5" id="KW-0732">Signal</keyword>
<dbReference type="PROSITE" id="PS00122">
    <property type="entry name" value="CARBOXYLESTERASE_B_1"/>
    <property type="match status" value="1"/>
</dbReference>
<dbReference type="PANTHER" id="PTHR43142">
    <property type="entry name" value="CARBOXYLIC ESTER HYDROLASE"/>
    <property type="match status" value="1"/>
</dbReference>
<gene>
    <name evidence="7" type="ORF">g.42874</name>
</gene>
<organism evidence="7">
    <name type="scientific">Homalodisca liturata</name>
    <dbReference type="NCBI Taxonomy" id="320908"/>
    <lineage>
        <taxon>Eukaryota</taxon>
        <taxon>Metazoa</taxon>
        <taxon>Ecdysozoa</taxon>
        <taxon>Arthropoda</taxon>
        <taxon>Hexapoda</taxon>
        <taxon>Insecta</taxon>
        <taxon>Pterygota</taxon>
        <taxon>Neoptera</taxon>
        <taxon>Paraneoptera</taxon>
        <taxon>Hemiptera</taxon>
        <taxon>Auchenorrhyncha</taxon>
        <taxon>Membracoidea</taxon>
        <taxon>Cicadellidae</taxon>
        <taxon>Cicadellinae</taxon>
        <taxon>Proconiini</taxon>
        <taxon>Homalodisca</taxon>
    </lineage>
</organism>
<dbReference type="EMBL" id="GECU01031142">
    <property type="protein sequence ID" value="JAS76564.1"/>
    <property type="molecule type" value="Transcribed_RNA"/>
</dbReference>
<dbReference type="Gene3D" id="3.40.50.1820">
    <property type="entry name" value="alpha/beta hydrolase"/>
    <property type="match status" value="1"/>
</dbReference>
<evidence type="ECO:0000256" key="4">
    <source>
        <dbReference type="ARBA" id="ARBA00023180"/>
    </source>
</evidence>
<dbReference type="SUPFAM" id="SSF53474">
    <property type="entry name" value="alpha/beta-Hydrolases"/>
    <property type="match status" value="1"/>
</dbReference>
<keyword evidence="4" id="KW-0325">Glycoprotein</keyword>
<evidence type="ECO:0000259" key="6">
    <source>
        <dbReference type="Pfam" id="PF00135"/>
    </source>
</evidence>
<dbReference type="PANTHER" id="PTHR43142:SF1">
    <property type="entry name" value="CARBOXYLIC ESTER HYDROLASE"/>
    <property type="match status" value="1"/>
</dbReference>
<dbReference type="Pfam" id="PF00135">
    <property type="entry name" value="COesterase"/>
    <property type="match status" value="1"/>
</dbReference>
<feature type="chain" id="PRO_5008447277" description="Carboxylic ester hydrolase" evidence="5">
    <location>
        <begin position="21"/>
        <end position="252"/>
    </location>
</feature>
<dbReference type="EC" id="3.1.1.-" evidence="5"/>
<dbReference type="InterPro" id="IPR019826">
    <property type="entry name" value="Carboxylesterase_B_AS"/>
</dbReference>
<protein>
    <recommendedName>
        <fullName evidence="5">Carboxylic ester hydrolase</fullName>
        <ecNumber evidence="5">3.1.1.-</ecNumber>
    </recommendedName>
</protein>
<keyword evidence="3 5" id="KW-0378">Hydrolase</keyword>
<sequence>MTRLLSTITPYLLILTSVTSQEPDLTEDDSPVVVTSYGPVQGLKFVSPWTKKAIYSFRGIPYASPPLKDLRFKDPIPPEKWSTVKSCTQDGNACPQVDFFALPNSTLKTNEDCLYINVYTPQVKPVDGLLPVMVWVHGGGFFAGSGNYDETGPDFLVGEGVVVVTFNYRLGALGFLSLEIPGAPGNAGMKDQVLALQWVQREIQQFGGNKGNVTLFGESAGSAAVHLQYLSPLSTGLFHRVIGESGTALTSW</sequence>
<evidence type="ECO:0000256" key="2">
    <source>
        <dbReference type="ARBA" id="ARBA00022487"/>
    </source>
</evidence>
<dbReference type="AlphaFoldDB" id="A0A1B6HPF4"/>
<evidence type="ECO:0000256" key="3">
    <source>
        <dbReference type="ARBA" id="ARBA00022801"/>
    </source>
</evidence>
<feature type="domain" description="Carboxylesterase type B" evidence="6">
    <location>
        <begin position="29"/>
        <end position="252"/>
    </location>
</feature>
<dbReference type="InterPro" id="IPR019819">
    <property type="entry name" value="Carboxylesterase_B_CS"/>
</dbReference>